<dbReference type="GO" id="GO:0051536">
    <property type="term" value="F:iron-sulfur cluster binding"/>
    <property type="evidence" value="ECO:0007669"/>
    <property type="project" value="UniProtKB-KW"/>
</dbReference>
<evidence type="ECO:0000259" key="10">
    <source>
        <dbReference type="Pfam" id="PF00724"/>
    </source>
</evidence>
<dbReference type="RefSeq" id="WP_127015920.1">
    <property type="nucleotide sequence ID" value="NZ_CP016379.1"/>
</dbReference>
<dbReference type="PRINTS" id="PR00469">
    <property type="entry name" value="PNDRDTASEII"/>
</dbReference>
<dbReference type="KEGG" id="aft:BBF96_03835"/>
<evidence type="ECO:0000256" key="7">
    <source>
        <dbReference type="ARBA" id="ARBA00023002"/>
    </source>
</evidence>
<dbReference type="InterPro" id="IPR001155">
    <property type="entry name" value="OxRdtase_FMN_N"/>
</dbReference>
<evidence type="ECO:0000256" key="2">
    <source>
        <dbReference type="ARBA" id="ARBA00001966"/>
    </source>
</evidence>
<comment type="cofactor">
    <cofactor evidence="2">
        <name>[4Fe-4S] cluster</name>
        <dbReference type="ChEBI" id="CHEBI:49883"/>
    </cofactor>
</comment>
<dbReference type="Pfam" id="PF07992">
    <property type="entry name" value="Pyr_redox_2"/>
    <property type="match status" value="1"/>
</dbReference>
<comment type="cofactor">
    <cofactor evidence="1">
        <name>FMN</name>
        <dbReference type="ChEBI" id="CHEBI:58210"/>
    </cofactor>
</comment>
<evidence type="ECO:0000256" key="5">
    <source>
        <dbReference type="ARBA" id="ARBA00022643"/>
    </source>
</evidence>
<dbReference type="InterPro" id="IPR036188">
    <property type="entry name" value="FAD/NAD-bd_sf"/>
</dbReference>
<keyword evidence="4" id="KW-0285">Flavoprotein</keyword>
<evidence type="ECO:0000256" key="4">
    <source>
        <dbReference type="ARBA" id="ARBA00022630"/>
    </source>
</evidence>
<dbReference type="EMBL" id="CP016379">
    <property type="protein sequence ID" value="AZR72592.1"/>
    <property type="molecule type" value="Genomic_DNA"/>
</dbReference>
<name>A0A3S9SWG8_9FIRM</name>
<evidence type="ECO:0000313" key="12">
    <source>
        <dbReference type="EMBL" id="AZR72592.1"/>
    </source>
</evidence>
<dbReference type="Gene3D" id="3.50.50.60">
    <property type="entry name" value="FAD/NAD(P)-binding domain"/>
    <property type="match status" value="1"/>
</dbReference>
<evidence type="ECO:0000256" key="9">
    <source>
        <dbReference type="ARBA" id="ARBA00023014"/>
    </source>
</evidence>
<dbReference type="Proteomes" id="UP000267250">
    <property type="component" value="Chromosome"/>
</dbReference>
<evidence type="ECO:0000256" key="3">
    <source>
        <dbReference type="ARBA" id="ARBA00011048"/>
    </source>
</evidence>
<dbReference type="GO" id="GO:0016491">
    <property type="term" value="F:oxidoreductase activity"/>
    <property type="evidence" value="ECO:0007669"/>
    <property type="project" value="UniProtKB-KW"/>
</dbReference>
<dbReference type="SUPFAM" id="SSF51905">
    <property type="entry name" value="FAD/NAD(P)-binding domain"/>
    <property type="match status" value="1"/>
</dbReference>
<keyword evidence="8" id="KW-0408">Iron</keyword>
<dbReference type="InterPro" id="IPR051793">
    <property type="entry name" value="NADH:flavin_oxidoreductase"/>
</dbReference>
<evidence type="ECO:0000259" key="11">
    <source>
        <dbReference type="Pfam" id="PF07992"/>
    </source>
</evidence>
<comment type="similarity">
    <text evidence="3">In the N-terminal section; belongs to the NADH:flavin oxidoreductase/NADH oxidase family.</text>
</comment>
<dbReference type="AlphaFoldDB" id="A0A3S9SWG8"/>
<keyword evidence="5" id="KW-0288">FMN</keyword>
<dbReference type="Gene3D" id="3.20.20.70">
    <property type="entry name" value="Aldolase class I"/>
    <property type="match status" value="1"/>
</dbReference>
<keyword evidence="7" id="KW-0560">Oxidoreductase</keyword>
<sequence length="651" mass="71025">MACFPNLFSEGRIGNLTIRNRIVMPPMATNLANEDGSVSQRLIDYYVERAKGGVGLIILENVQVDYPQGKNVACQLRLDDDKYMAGFFELAESVHNYGAKIFMQIHHAGRQTTPGITEGRQPVAPSPVPCSFLGVQPRELTINEIENIIRKFVNTAVRAKGAMFDGIELHGAHGYLIGQFMSPRTNRRVDQYGGSFERRMRFPLEIIRRIKEAVGNDYPICFRFSADEFIDGGNTLEEGKQVARMLEEAGVHVLHVSSGIYESMPTLLEPSRFEQGWRVYLAEEIKKVVKIPVITVGVIREPEFAEKVIADGKADFVAIGRGLIADPEWPKKAQEGRSNEIRKCISCNVGCIGGRVFKNLRLRCSVNPVVGHEAVYSKIKQSPVKKKVVVVGGGPAGMQAAITAAKRGHQVTLFEKEQRLGGQLELAAVPPGKAKIGWFHSWLEEELSRVGVEVKLGAPATVESIVALSPDYVILATGSLPVEPKIKGAGPEKGLAIQAWDVLSGKVSFGTDEEVVIVGGGLVGCETAHYLAEKGVKVTILEMLPDIATDMEPISRFDLMQSFNELSIVVRTDTIVTEITSDGVSVVSKDGRQDFIKAKKVILAIGQSPVGREFKKALEKQGIPVKVAGDASEVGKIIDAVANGFQAGWQL</sequence>
<gene>
    <name evidence="12" type="ORF">BBF96_03835</name>
</gene>
<evidence type="ECO:0000256" key="8">
    <source>
        <dbReference type="ARBA" id="ARBA00023004"/>
    </source>
</evidence>
<dbReference type="SUPFAM" id="SSF51395">
    <property type="entry name" value="FMN-linked oxidoreductases"/>
    <property type="match status" value="1"/>
</dbReference>
<evidence type="ECO:0000256" key="1">
    <source>
        <dbReference type="ARBA" id="ARBA00001917"/>
    </source>
</evidence>
<proteinExistence type="inferred from homology"/>
<dbReference type="CDD" id="cd02803">
    <property type="entry name" value="OYE_like_FMN_family"/>
    <property type="match status" value="1"/>
</dbReference>
<dbReference type="GO" id="GO:0010181">
    <property type="term" value="F:FMN binding"/>
    <property type="evidence" value="ECO:0007669"/>
    <property type="project" value="InterPro"/>
</dbReference>
<protein>
    <submittedName>
        <fullName evidence="12">NADH oxidase</fullName>
    </submittedName>
</protein>
<keyword evidence="6" id="KW-0479">Metal-binding</keyword>
<dbReference type="InterPro" id="IPR013785">
    <property type="entry name" value="Aldolase_TIM"/>
</dbReference>
<keyword evidence="13" id="KW-1185">Reference proteome</keyword>
<evidence type="ECO:0000256" key="6">
    <source>
        <dbReference type="ARBA" id="ARBA00022723"/>
    </source>
</evidence>
<dbReference type="InterPro" id="IPR023753">
    <property type="entry name" value="FAD/NAD-binding_dom"/>
</dbReference>
<dbReference type="Gene3D" id="3.40.50.720">
    <property type="entry name" value="NAD(P)-binding Rossmann-like Domain"/>
    <property type="match status" value="1"/>
</dbReference>
<organism evidence="12 13">
    <name type="scientific">Anoxybacter fermentans</name>
    <dbReference type="NCBI Taxonomy" id="1323375"/>
    <lineage>
        <taxon>Bacteria</taxon>
        <taxon>Bacillati</taxon>
        <taxon>Bacillota</taxon>
        <taxon>Clostridia</taxon>
        <taxon>Halanaerobiales</taxon>
        <taxon>Anoxybacter</taxon>
    </lineage>
</organism>
<feature type="domain" description="FAD/NAD(P)-binding" evidence="11">
    <location>
        <begin position="386"/>
        <end position="624"/>
    </location>
</feature>
<dbReference type="Pfam" id="PF00724">
    <property type="entry name" value="Oxidored_FMN"/>
    <property type="match status" value="1"/>
</dbReference>
<accession>A0A3S9SWG8</accession>
<dbReference type="PANTHER" id="PTHR42917:SF2">
    <property type="entry name" value="2,4-DIENOYL-COA REDUCTASE [(2E)-ENOYL-COA-PRODUCING]"/>
    <property type="match status" value="1"/>
</dbReference>
<reference evidence="12 13" key="1">
    <citation type="submission" date="2016-07" db="EMBL/GenBank/DDBJ databases">
        <title>Genome and transcriptome analysis of iron-reducing fermentative bacteria Anoxybacter fermentans.</title>
        <authorList>
            <person name="Zeng X."/>
            <person name="Shao Z."/>
        </authorList>
    </citation>
    <scope>NUCLEOTIDE SEQUENCE [LARGE SCALE GENOMIC DNA]</scope>
    <source>
        <strain evidence="12 13">DY22613</strain>
    </source>
</reference>
<dbReference type="OrthoDB" id="9772736at2"/>
<dbReference type="PRINTS" id="PR00368">
    <property type="entry name" value="FADPNR"/>
</dbReference>
<evidence type="ECO:0000313" key="13">
    <source>
        <dbReference type="Proteomes" id="UP000267250"/>
    </source>
</evidence>
<dbReference type="GO" id="GO:0046872">
    <property type="term" value="F:metal ion binding"/>
    <property type="evidence" value="ECO:0007669"/>
    <property type="project" value="UniProtKB-KW"/>
</dbReference>
<dbReference type="PANTHER" id="PTHR42917">
    <property type="entry name" value="2,4-DIENOYL-COA REDUCTASE"/>
    <property type="match status" value="1"/>
</dbReference>
<keyword evidence="9" id="KW-0411">Iron-sulfur</keyword>
<feature type="domain" description="NADH:flavin oxidoreductase/NADH oxidase N-terminal" evidence="10">
    <location>
        <begin position="7"/>
        <end position="339"/>
    </location>
</feature>